<feature type="signal peptide" evidence="1">
    <location>
        <begin position="1"/>
        <end position="17"/>
    </location>
</feature>
<keyword evidence="1" id="KW-0732">Signal</keyword>
<dbReference type="OrthoDB" id="418836at2759"/>
<keyword evidence="3" id="KW-1185">Reference proteome</keyword>
<dbReference type="Proteomes" id="UP000601435">
    <property type="component" value="Unassembled WGS sequence"/>
</dbReference>
<gene>
    <name evidence="2" type="ORF">SNEC2469_LOCUS10981</name>
</gene>
<dbReference type="EMBL" id="CAJNJA010017427">
    <property type="protein sequence ID" value="CAE7401202.1"/>
    <property type="molecule type" value="Genomic_DNA"/>
</dbReference>
<proteinExistence type="predicted"/>
<evidence type="ECO:0000256" key="1">
    <source>
        <dbReference type="SAM" id="SignalP"/>
    </source>
</evidence>
<organism evidence="2 3">
    <name type="scientific">Symbiodinium necroappetens</name>
    <dbReference type="NCBI Taxonomy" id="1628268"/>
    <lineage>
        <taxon>Eukaryota</taxon>
        <taxon>Sar</taxon>
        <taxon>Alveolata</taxon>
        <taxon>Dinophyceae</taxon>
        <taxon>Suessiales</taxon>
        <taxon>Symbiodiniaceae</taxon>
        <taxon>Symbiodinium</taxon>
    </lineage>
</organism>
<feature type="non-terminal residue" evidence="2">
    <location>
        <position position="274"/>
    </location>
</feature>
<accession>A0A812QSP9</accession>
<sequence length="274" mass="30321">MIAAFALLTCLAHGASVDEHLPTALATDDQCALEGCAVNALQLRSKDIVEPDAALLSLDASEEELMEWHTNYYGRNPGADISVDNYRSLMLNISVQQKAILALWNRSVDLEKEVQELVQQVEHDSGLKVADYVALVEEADTSRDRAQGDNQPRETHVRKWLSYLDQEMGAVFRKLNPNGAKVAACGTLMSKNPVPLKMQKKKSLVQADPATTEPVMPGDHIGKADELWRSVFEIITNIHTADKSAINLKDHLQKINKMVVDFNAGILIPNEEPE</sequence>
<dbReference type="AlphaFoldDB" id="A0A812QSP9"/>
<evidence type="ECO:0000313" key="2">
    <source>
        <dbReference type="EMBL" id="CAE7401202.1"/>
    </source>
</evidence>
<reference evidence="2" key="1">
    <citation type="submission" date="2021-02" db="EMBL/GenBank/DDBJ databases">
        <authorList>
            <person name="Dougan E. K."/>
            <person name="Rhodes N."/>
            <person name="Thang M."/>
            <person name="Chan C."/>
        </authorList>
    </citation>
    <scope>NUCLEOTIDE SEQUENCE</scope>
</reference>
<comment type="caution">
    <text evidence="2">The sequence shown here is derived from an EMBL/GenBank/DDBJ whole genome shotgun (WGS) entry which is preliminary data.</text>
</comment>
<feature type="chain" id="PRO_5033002789" evidence="1">
    <location>
        <begin position="18"/>
        <end position="274"/>
    </location>
</feature>
<name>A0A812QSP9_9DINO</name>
<protein>
    <submittedName>
        <fullName evidence="2">Uncharacterized protein</fullName>
    </submittedName>
</protein>
<evidence type="ECO:0000313" key="3">
    <source>
        <dbReference type="Proteomes" id="UP000601435"/>
    </source>
</evidence>